<feature type="compositionally biased region" description="Pro residues" evidence="1">
    <location>
        <begin position="454"/>
        <end position="466"/>
    </location>
</feature>
<feature type="compositionally biased region" description="Low complexity" evidence="1">
    <location>
        <begin position="777"/>
        <end position="789"/>
    </location>
</feature>
<dbReference type="AlphaFoldDB" id="A0A1Q9DDL0"/>
<evidence type="ECO:0000313" key="3">
    <source>
        <dbReference type="Proteomes" id="UP000186817"/>
    </source>
</evidence>
<protein>
    <submittedName>
        <fullName evidence="2">Uncharacterized protein</fullName>
    </submittedName>
</protein>
<dbReference type="EMBL" id="LSRX01000591">
    <property type="protein sequence ID" value="OLP93205.1"/>
    <property type="molecule type" value="Genomic_DNA"/>
</dbReference>
<keyword evidence="3" id="KW-1185">Reference proteome</keyword>
<accession>A0A1Q9DDL0</accession>
<evidence type="ECO:0000313" key="2">
    <source>
        <dbReference type="EMBL" id="OLP93205.1"/>
    </source>
</evidence>
<reference evidence="2 3" key="1">
    <citation type="submission" date="2016-02" db="EMBL/GenBank/DDBJ databases">
        <title>Genome analysis of coral dinoflagellate symbionts highlights evolutionary adaptations to a symbiotic lifestyle.</title>
        <authorList>
            <person name="Aranda M."/>
            <person name="Li Y."/>
            <person name="Liew Y.J."/>
            <person name="Baumgarten S."/>
            <person name="Simakov O."/>
            <person name="Wilson M."/>
            <person name="Piel J."/>
            <person name="Ashoor H."/>
            <person name="Bougouffa S."/>
            <person name="Bajic V.B."/>
            <person name="Ryu T."/>
            <person name="Ravasi T."/>
            <person name="Bayer T."/>
            <person name="Micklem G."/>
            <person name="Kim H."/>
            <person name="Bhak J."/>
            <person name="Lajeunesse T.C."/>
            <person name="Voolstra C.R."/>
        </authorList>
    </citation>
    <scope>NUCLEOTIDE SEQUENCE [LARGE SCALE GENOMIC DNA]</scope>
    <source>
        <strain evidence="2 3">CCMP2467</strain>
    </source>
</reference>
<dbReference type="Proteomes" id="UP000186817">
    <property type="component" value="Unassembled WGS sequence"/>
</dbReference>
<proteinExistence type="predicted"/>
<dbReference type="OrthoDB" id="443596at2759"/>
<feature type="region of interest" description="Disordered" evidence="1">
    <location>
        <begin position="479"/>
        <end position="617"/>
    </location>
</feature>
<organism evidence="2 3">
    <name type="scientific">Symbiodinium microadriaticum</name>
    <name type="common">Dinoflagellate</name>
    <name type="synonym">Zooxanthella microadriatica</name>
    <dbReference type="NCBI Taxonomy" id="2951"/>
    <lineage>
        <taxon>Eukaryota</taxon>
        <taxon>Sar</taxon>
        <taxon>Alveolata</taxon>
        <taxon>Dinophyceae</taxon>
        <taxon>Suessiales</taxon>
        <taxon>Symbiodiniaceae</taxon>
        <taxon>Symbiodinium</taxon>
    </lineage>
</organism>
<gene>
    <name evidence="2" type="ORF">AK812_SmicGene24919</name>
</gene>
<feature type="region of interest" description="Disordered" evidence="1">
    <location>
        <begin position="749"/>
        <end position="794"/>
    </location>
</feature>
<evidence type="ECO:0000256" key="1">
    <source>
        <dbReference type="SAM" id="MobiDB-lite"/>
    </source>
</evidence>
<sequence>MPIPSEKAIVAALVEFLQKTDPPGNKQLLKSVPKLDVRALCERHPEHFTITRAAKGPYTLSLKAKTRDDDASAKAKTDDEAVAEVLASFIASRGGSMLSSEFSKFETCHPEVARKIYLKGSLRRFCLQHSRFSVEASSTNNIAAPVKVLSPTSGEEAIIADLVDFLRERGGTASAETFGDFYSRRRTPDRMWGFAVQRAEEELRELRVDQIRWAHDSIKERYTAMRLLDTIPNPPRYDMSDAAFQEPQVHFRNGMLLVDTLKDLVVQKLQPSQLPPFFVWRRGSAWFAITGNRRLWVLKELSMITGAPVTARVRELGTGAHLMPWFRRMFTTSCDGEAVQLRSKGRHPSMQRALQAAGLTETGLEMLMAREVQQASGALSLTSLHQKLGGEFPVAVLVRSLSDLLSLNSEGIVTFKPATPQGEDLSLAILQSKAGSRRVHKARGEPSASKTLPAQPPTKKPPPEPPVELWRQKALKGLATHQAVRVPETSKMAKGPEEVRAADPWASGQDPWSQSLEQTKSVPLSGDQAAPLLWKSPPLVNQPPSEDPWASGTDPWSAAKPISSLSPPPARLSGPTGYASPPPPKPKPPPPPVPSSSEESDAVVSEASKSKVGPGSTAVEIQEEWEQLFPSKAFAAAGLHKKANKKAKKHDMLYGWILRSAGGELPVDILVNLTSKAGHPCDFKPTYFDSKRHLFEEKNGIVFLAAPPAVEVLSVLSKQKQKQRMEGRREAIQKIKVLSKPLNAHASEFVPSQSTPAAEAPCKPSPKVASQKPTGSAPIAAAAEPQAPASLRSEEVGRYPHSAWACLDASCAATQEAPSADMQTDDRFVHCAVGQIILGIRGFLERRVAASNGFALPQTQADNPSTDQMAHPLGTLRLPQAGCQPPTFQKRPLALDMTLLRGENPCFDAFPGGAREQRSFTAATTVVPAESSAPVAFVQKVIQVLVAEFLDAAVAVQCAKLCNGAGIQLVASLRGSLADLVDSFLSFDKGVPACYSFPFVTVVALNRNLDALRIFSPFGATACTDAAYQSYARALRQAVFSPLGRLLFDLDTVRGLGGALEIYSALERSQSGQNVNNCARDGALELGDVDLPLELQAAALDSLTRGPGLSAARPSLPALETWLLAAITPWFLVGNGGMDPYDFPTKHQLRKNVALASAVAAYLGGRALLHGYKVVHLPATLTTKERFLRLNDVDPVEGYTDSYVRGQYKTLHLAGRKGTGYIFDTNTIHKVDARRQA</sequence>
<name>A0A1Q9DDL0_SYMMI</name>
<comment type="caution">
    <text evidence="2">The sequence shown here is derived from an EMBL/GenBank/DDBJ whole genome shotgun (WGS) entry which is preliminary data.</text>
</comment>
<feature type="compositionally biased region" description="Pro residues" evidence="1">
    <location>
        <begin position="580"/>
        <end position="594"/>
    </location>
</feature>
<feature type="compositionally biased region" description="Polar residues" evidence="1">
    <location>
        <begin position="510"/>
        <end position="522"/>
    </location>
</feature>
<feature type="region of interest" description="Disordered" evidence="1">
    <location>
        <begin position="436"/>
        <end position="467"/>
    </location>
</feature>